<comment type="subcellular location">
    <subcellularLocation>
        <location evidence="1">Endoplasmic reticulum</location>
    </subcellularLocation>
</comment>
<evidence type="ECO:0000256" key="7">
    <source>
        <dbReference type="SAM" id="MobiDB-lite"/>
    </source>
</evidence>
<dbReference type="Gene3D" id="1.25.40.1030">
    <property type="match status" value="1"/>
</dbReference>
<protein>
    <recommendedName>
        <fullName evidence="8">Sec16 Sec23-binding domain-containing protein</fullName>
    </recommendedName>
</protein>
<keyword evidence="6" id="KW-0931">ER-Golgi transport</keyword>
<keyword evidence="2" id="KW-0813">Transport</keyword>
<keyword evidence="10" id="KW-1185">Reference proteome</keyword>
<name>A0AAV2REB0_MEGNR</name>
<dbReference type="GO" id="GO:0070971">
    <property type="term" value="C:endoplasmic reticulum exit site"/>
    <property type="evidence" value="ECO:0007669"/>
    <property type="project" value="TreeGrafter"/>
</dbReference>
<accession>A0AAV2REB0</accession>
<dbReference type="EMBL" id="CAXKWB010021228">
    <property type="protein sequence ID" value="CAL4123060.1"/>
    <property type="molecule type" value="Genomic_DNA"/>
</dbReference>
<evidence type="ECO:0000313" key="10">
    <source>
        <dbReference type="Proteomes" id="UP001497623"/>
    </source>
</evidence>
<keyword evidence="3" id="KW-0853">WD repeat</keyword>
<evidence type="ECO:0000256" key="5">
    <source>
        <dbReference type="ARBA" id="ARBA00022824"/>
    </source>
</evidence>
<dbReference type="AlphaFoldDB" id="A0AAV2REB0"/>
<evidence type="ECO:0000256" key="2">
    <source>
        <dbReference type="ARBA" id="ARBA00022448"/>
    </source>
</evidence>
<feature type="region of interest" description="Disordered" evidence="7">
    <location>
        <begin position="530"/>
        <end position="596"/>
    </location>
</feature>
<organism evidence="9 10">
    <name type="scientific">Meganyctiphanes norvegica</name>
    <name type="common">Northern krill</name>
    <name type="synonym">Thysanopoda norvegica</name>
    <dbReference type="NCBI Taxonomy" id="48144"/>
    <lineage>
        <taxon>Eukaryota</taxon>
        <taxon>Metazoa</taxon>
        <taxon>Ecdysozoa</taxon>
        <taxon>Arthropoda</taxon>
        <taxon>Crustacea</taxon>
        <taxon>Multicrustacea</taxon>
        <taxon>Malacostraca</taxon>
        <taxon>Eumalacostraca</taxon>
        <taxon>Eucarida</taxon>
        <taxon>Euphausiacea</taxon>
        <taxon>Euphausiidae</taxon>
        <taxon>Meganyctiphanes</taxon>
    </lineage>
</organism>
<keyword evidence="5" id="KW-0256">Endoplasmic reticulum</keyword>
<dbReference type="GO" id="GO:0090110">
    <property type="term" value="P:COPII-coated vesicle cargo loading"/>
    <property type="evidence" value="ECO:0007669"/>
    <property type="project" value="TreeGrafter"/>
</dbReference>
<evidence type="ECO:0000256" key="1">
    <source>
        <dbReference type="ARBA" id="ARBA00004240"/>
    </source>
</evidence>
<dbReference type="GO" id="GO:0005198">
    <property type="term" value="F:structural molecule activity"/>
    <property type="evidence" value="ECO:0007669"/>
    <property type="project" value="TreeGrafter"/>
</dbReference>
<comment type="caution">
    <text evidence="9">The sequence shown here is derived from an EMBL/GenBank/DDBJ whole genome shotgun (WGS) entry which is preliminary data.</text>
</comment>
<gene>
    <name evidence="9" type="ORF">MNOR_LOCUS23757</name>
</gene>
<dbReference type="Pfam" id="PF12931">
    <property type="entry name" value="TPR_Sec16"/>
    <property type="match status" value="1"/>
</dbReference>
<feature type="domain" description="Sec16 Sec23-binding" evidence="8">
    <location>
        <begin position="242"/>
        <end position="284"/>
    </location>
</feature>
<dbReference type="Proteomes" id="UP001497623">
    <property type="component" value="Unassembled WGS sequence"/>
</dbReference>
<dbReference type="PANTHER" id="PTHR13923:SF11">
    <property type="entry name" value="SECRETORY 31, ISOFORM D"/>
    <property type="match status" value="1"/>
</dbReference>
<dbReference type="GO" id="GO:0030127">
    <property type="term" value="C:COPII vesicle coat"/>
    <property type="evidence" value="ECO:0007669"/>
    <property type="project" value="TreeGrafter"/>
</dbReference>
<feature type="compositionally biased region" description="Low complexity" evidence="7">
    <location>
        <begin position="576"/>
        <end position="588"/>
    </location>
</feature>
<dbReference type="PANTHER" id="PTHR13923">
    <property type="entry name" value="SEC31-RELATED PROTEIN"/>
    <property type="match status" value="1"/>
</dbReference>
<sequence>MVALASVDSTVSVYSLLGGGLPPSQGSNKFSAIADSFPGMDMPSVVPQAIQPQPIQLKTPPKWLRKGAGANFSFGGKLVSWTSSGGSIQVSQVVTEPELVKRSTQLEQALEQQDLSPYCHNKVQTATADTEQTLWQFIGANFSSAPRDQFIELLGHSSTQVSSKLSPPEIVNPEDISDKMANLATNEGSSSSLDPSEQFEMIASSQLEDKTPEPEESQAVEAETEVSSTIPLAIGSDTQGLITQALLVGDLASAVELSLRDQQYSHALILASHSGEDLFVKTRDTVLSSLKDGVSSLIDAVVRGDMVPMAQNCSLSSWKEALVAALTYADNQNFQVIADQLGERLEAEGGVSNLQSAMVCYICAGSLEKFVGCWLRTREETSSPSTLQDLVEITMILQRSLTAAGRPVNLSQGSTVSSFLCQYASLLAAQGALSTAVSYLTTATEGDMENLRDRLTRALGYQSNGTAPTVNAAPAAVAPAALAPAATTMSALRRSSTPATSYGGPTQFTPSVQDQQRGMFVPQQPIAPPAAVQGHHPPTPNFFNPAAAPMPQAPVVQQPPLSQPPMSFGVRPTPPMASMAPMTPPTQALPSGISGG</sequence>
<dbReference type="InterPro" id="IPR040251">
    <property type="entry name" value="SEC31-like"/>
</dbReference>
<evidence type="ECO:0000256" key="6">
    <source>
        <dbReference type="ARBA" id="ARBA00022892"/>
    </source>
</evidence>
<dbReference type="GO" id="GO:0007029">
    <property type="term" value="P:endoplasmic reticulum organization"/>
    <property type="evidence" value="ECO:0007669"/>
    <property type="project" value="TreeGrafter"/>
</dbReference>
<evidence type="ECO:0000256" key="4">
    <source>
        <dbReference type="ARBA" id="ARBA00022737"/>
    </source>
</evidence>
<evidence type="ECO:0000259" key="8">
    <source>
        <dbReference type="Pfam" id="PF12931"/>
    </source>
</evidence>
<proteinExistence type="predicted"/>
<keyword evidence="4" id="KW-0677">Repeat</keyword>
<evidence type="ECO:0000256" key="3">
    <source>
        <dbReference type="ARBA" id="ARBA00022574"/>
    </source>
</evidence>
<dbReference type="InterPro" id="IPR024298">
    <property type="entry name" value="Sec16_Sec23-bd"/>
</dbReference>
<evidence type="ECO:0000313" key="9">
    <source>
        <dbReference type="EMBL" id="CAL4123060.1"/>
    </source>
</evidence>
<feature type="compositionally biased region" description="Low complexity" evidence="7">
    <location>
        <begin position="541"/>
        <end position="567"/>
    </location>
</feature>
<reference evidence="9 10" key="1">
    <citation type="submission" date="2024-05" db="EMBL/GenBank/DDBJ databases">
        <authorList>
            <person name="Wallberg A."/>
        </authorList>
    </citation>
    <scope>NUCLEOTIDE SEQUENCE [LARGE SCALE GENOMIC DNA]</scope>
</reference>
<feature type="non-terminal residue" evidence="9">
    <location>
        <position position="596"/>
    </location>
</feature>